<sequence length="235" mass="24878">MSTASRIILAADELTLDQCLDLASKVGDRVHAIKIHNLYDRAGAIAVQQLRDAGARRVWVDAKLHDIPNTVKLRAKAIAESGADILTVHASGEIEMMMAAVEGGPSEIYAITVLTSLGEEQAHLLFGQPSKAGALYLARLAKLAGVHGVVCSPKEVGILAKRPELQGLKFITPGVRSTGKATDDQKRVDTPAGAIASGATHLVIGRQITQAADPVEALHQIEMEISPTMAEEVKS</sequence>
<dbReference type="CDD" id="cd04725">
    <property type="entry name" value="OMP_decarboxylase_like"/>
    <property type="match status" value="1"/>
</dbReference>
<evidence type="ECO:0000256" key="8">
    <source>
        <dbReference type="ARBA" id="ARBA00033428"/>
    </source>
</evidence>
<dbReference type="InterPro" id="IPR001754">
    <property type="entry name" value="OMPdeCOase_dom"/>
</dbReference>
<feature type="binding site" evidence="10">
    <location>
        <position position="34"/>
    </location>
    <ligand>
        <name>substrate</name>
    </ligand>
</feature>
<evidence type="ECO:0000256" key="9">
    <source>
        <dbReference type="PIRSR" id="PIRSR614732-1"/>
    </source>
</evidence>
<dbReference type="InterPro" id="IPR011060">
    <property type="entry name" value="RibuloseP-bd_barrel"/>
</dbReference>
<feature type="binding site" evidence="10">
    <location>
        <position position="205"/>
    </location>
    <ligand>
        <name>substrate</name>
    </ligand>
</feature>
<dbReference type="GO" id="GO:0006207">
    <property type="term" value="P:'de novo' pyrimidine nucleobase biosynthetic process"/>
    <property type="evidence" value="ECO:0007669"/>
    <property type="project" value="InterPro"/>
</dbReference>
<dbReference type="GO" id="GO:0005829">
    <property type="term" value="C:cytosol"/>
    <property type="evidence" value="ECO:0007669"/>
    <property type="project" value="TreeGrafter"/>
</dbReference>
<dbReference type="EMBL" id="MHVJ01000013">
    <property type="protein sequence ID" value="OHA91345.1"/>
    <property type="molecule type" value="Genomic_DNA"/>
</dbReference>
<dbReference type="Proteomes" id="UP000178612">
    <property type="component" value="Unassembled WGS sequence"/>
</dbReference>
<feature type="binding site" evidence="10">
    <location>
        <position position="12"/>
    </location>
    <ligand>
        <name>substrate</name>
    </ligand>
</feature>
<evidence type="ECO:0000256" key="4">
    <source>
        <dbReference type="ARBA" id="ARBA00021923"/>
    </source>
</evidence>
<evidence type="ECO:0000256" key="2">
    <source>
        <dbReference type="ARBA" id="ARBA00004861"/>
    </source>
</evidence>
<keyword evidence="6" id="KW-0665">Pyrimidine biosynthesis</keyword>
<proteinExistence type="predicted"/>
<feature type="binding site" evidence="10">
    <location>
        <position position="185"/>
    </location>
    <ligand>
        <name>substrate</name>
    </ligand>
</feature>
<dbReference type="EC" id="4.1.1.23" evidence="3"/>
<dbReference type="SMART" id="SM00934">
    <property type="entry name" value="OMPdecase"/>
    <property type="match status" value="1"/>
</dbReference>
<feature type="domain" description="Orotidine 5'-phosphate decarboxylase" evidence="11">
    <location>
        <begin position="6"/>
        <end position="221"/>
    </location>
</feature>
<dbReference type="UniPathway" id="UPA00070">
    <property type="reaction ID" value="UER00120"/>
</dbReference>
<dbReference type="Gene3D" id="3.20.20.70">
    <property type="entry name" value="Aldolase class I"/>
    <property type="match status" value="1"/>
</dbReference>
<evidence type="ECO:0000313" key="12">
    <source>
        <dbReference type="EMBL" id="OHA91345.1"/>
    </source>
</evidence>
<evidence type="ECO:0000256" key="3">
    <source>
        <dbReference type="ARBA" id="ARBA00012321"/>
    </source>
</evidence>
<protein>
    <recommendedName>
        <fullName evidence="4">Orotidine 5'-phosphate decarboxylase</fullName>
        <ecNumber evidence="3">4.1.1.23</ecNumber>
    </recommendedName>
    <alternativeName>
        <fullName evidence="8">OMP decarboxylase</fullName>
    </alternativeName>
</protein>
<accession>A0A1G2T232</accession>
<gene>
    <name evidence="12" type="ORF">A2758_02710</name>
</gene>
<name>A0A1G2T232_9BACT</name>
<feature type="binding site" evidence="10">
    <location>
        <position position="206"/>
    </location>
    <ligand>
        <name>substrate</name>
    </ligand>
</feature>
<dbReference type="Pfam" id="PF00215">
    <property type="entry name" value="OMPdecase"/>
    <property type="match status" value="1"/>
</dbReference>
<evidence type="ECO:0000256" key="1">
    <source>
        <dbReference type="ARBA" id="ARBA00002356"/>
    </source>
</evidence>
<dbReference type="GO" id="GO:0004590">
    <property type="term" value="F:orotidine-5'-phosphate decarboxylase activity"/>
    <property type="evidence" value="ECO:0007669"/>
    <property type="project" value="UniProtKB-EC"/>
</dbReference>
<evidence type="ECO:0000313" key="13">
    <source>
        <dbReference type="Proteomes" id="UP000178612"/>
    </source>
</evidence>
<comment type="pathway">
    <text evidence="2">Pyrimidine metabolism; UMP biosynthesis via de novo pathway; UMP from orotate: step 2/2.</text>
</comment>
<feature type="active site" description="For OMPdecase activity" evidence="9">
    <location>
        <position position="63"/>
    </location>
</feature>
<dbReference type="NCBIfam" id="TIGR01740">
    <property type="entry name" value="pyrF"/>
    <property type="match status" value="1"/>
</dbReference>
<keyword evidence="7" id="KW-0456">Lyase</keyword>
<dbReference type="GO" id="GO:0044205">
    <property type="term" value="P:'de novo' UMP biosynthetic process"/>
    <property type="evidence" value="ECO:0007669"/>
    <property type="project" value="UniProtKB-UniPathway"/>
</dbReference>
<comment type="function">
    <text evidence="1">Catalyzes the decarboxylation of orotidine 5'-monophosphate (OMP) to uridine 5'-monophosphate (UMP).</text>
</comment>
<dbReference type="SUPFAM" id="SSF51366">
    <property type="entry name" value="Ribulose-phoshate binding barrel"/>
    <property type="match status" value="1"/>
</dbReference>
<feature type="active site" description="For OMPdecase activity" evidence="9">
    <location>
        <position position="66"/>
    </location>
</feature>
<reference evidence="12 13" key="1">
    <citation type="journal article" date="2016" name="Nat. Commun.">
        <title>Thousands of microbial genomes shed light on interconnected biogeochemical processes in an aquifer system.</title>
        <authorList>
            <person name="Anantharaman K."/>
            <person name="Brown C.T."/>
            <person name="Hug L.A."/>
            <person name="Sharon I."/>
            <person name="Castelle C.J."/>
            <person name="Probst A.J."/>
            <person name="Thomas B.C."/>
            <person name="Singh A."/>
            <person name="Wilkins M.J."/>
            <person name="Karaoz U."/>
            <person name="Brodie E.L."/>
            <person name="Williams K.H."/>
            <person name="Hubbard S.S."/>
            <person name="Banfield J.F."/>
        </authorList>
    </citation>
    <scope>NUCLEOTIDE SEQUENCE [LARGE SCALE GENOMIC DNA]</scope>
</reference>
<evidence type="ECO:0000256" key="6">
    <source>
        <dbReference type="ARBA" id="ARBA00022975"/>
    </source>
</evidence>
<evidence type="ECO:0000256" key="5">
    <source>
        <dbReference type="ARBA" id="ARBA00022793"/>
    </source>
</evidence>
<evidence type="ECO:0000256" key="7">
    <source>
        <dbReference type="ARBA" id="ARBA00023239"/>
    </source>
</evidence>
<evidence type="ECO:0000256" key="10">
    <source>
        <dbReference type="PIRSR" id="PIRSR614732-2"/>
    </source>
</evidence>
<organism evidence="12 13">
    <name type="scientific">Candidatus Zambryskibacteria bacterium RIFCSPHIGHO2_01_FULL_49_18</name>
    <dbReference type="NCBI Taxonomy" id="1802740"/>
    <lineage>
        <taxon>Bacteria</taxon>
        <taxon>Candidatus Zambryskiibacteriota</taxon>
    </lineage>
</organism>
<dbReference type="PANTHER" id="PTHR32119:SF2">
    <property type="entry name" value="OROTIDINE 5'-PHOSPHATE DECARBOXYLASE"/>
    <property type="match status" value="1"/>
</dbReference>
<comment type="caution">
    <text evidence="12">The sequence shown here is derived from an EMBL/GenBank/DDBJ whole genome shotgun (WGS) entry which is preliminary data.</text>
</comment>
<feature type="binding site" evidence="10">
    <location>
        <position position="176"/>
    </location>
    <ligand>
        <name>substrate</name>
    </ligand>
</feature>
<evidence type="ECO:0000259" key="11">
    <source>
        <dbReference type="SMART" id="SM00934"/>
    </source>
</evidence>
<dbReference type="PANTHER" id="PTHR32119">
    <property type="entry name" value="OROTIDINE 5'-PHOSPHATE DECARBOXYLASE"/>
    <property type="match status" value="1"/>
</dbReference>
<dbReference type="InterPro" id="IPR013785">
    <property type="entry name" value="Aldolase_TIM"/>
</dbReference>
<feature type="binding site" evidence="10">
    <location>
        <position position="115"/>
    </location>
    <ligand>
        <name>substrate</name>
    </ligand>
</feature>
<feature type="active site" description="For OMPdecase activity" evidence="9">
    <location>
        <position position="61"/>
    </location>
</feature>
<dbReference type="InterPro" id="IPR014732">
    <property type="entry name" value="OMPdecase"/>
</dbReference>
<dbReference type="AlphaFoldDB" id="A0A1G2T232"/>
<keyword evidence="5" id="KW-0210">Decarboxylase</keyword>